<comment type="caution">
    <text evidence="2">The sequence shown here is derived from an EMBL/GenBank/DDBJ whole genome shotgun (WGS) entry which is preliminary data.</text>
</comment>
<keyword evidence="2" id="KW-0378">Hydrolase</keyword>
<protein>
    <submittedName>
        <fullName evidence="2">Endonuclease/exonuclease/phosphatase</fullName>
    </submittedName>
</protein>
<dbReference type="AlphaFoldDB" id="A0A2P5D1J7"/>
<keyword evidence="3" id="KW-1185">Reference proteome</keyword>
<dbReference type="InParanoid" id="A0A2P5D1J7"/>
<dbReference type="PANTHER" id="PTHR35218">
    <property type="entry name" value="RNASE H DOMAIN-CONTAINING PROTEIN"/>
    <property type="match status" value="1"/>
</dbReference>
<dbReference type="Gene3D" id="3.60.10.10">
    <property type="entry name" value="Endonuclease/exonuclease/phosphatase"/>
    <property type="match status" value="1"/>
</dbReference>
<keyword evidence="1" id="KW-0812">Transmembrane</keyword>
<dbReference type="EMBL" id="JXTC01000306">
    <property type="protein sequence ID" value="PON67168.1"/>
    <property type="molecule type" value="Genomic_DNA"/>
</dbReference>
<evidence type="ECO:0000313" key="3">
    <source>
        <dbReference type="Proteomes" id="UP000237000"/>
    </source>
</evidence>
<proteinExistence type="predicted"/>
<keyword evidence="2" id="KW-0269">Exonuclease</keyword>
<dbReference type="STRING" id="63057.A0A2P5D1J7"/>
<sequence length="148" mass="16607">MDSTRMGVMWRRLGFFDAVVVPSMGLSGGLCLMWKRGVELDFISASSSLIAMKFRDGPSYLGWTALFTYAPPQVQHRRSFWKSLTEEVSNRGGPWACIGDLNCILSAEEKYGGREFRTYEGQGLRDFMFDTGAVDLGSMGAWYTWTNG</sequence>
<organism evidence="2 3">
    <name type="scientific">Trema orientale</name>
    <name type="common">Charcoal tree</name>
    <name type="synonym">Celtis orientalis</name>
    <dbReference type="NCBI Taxonomy" id="63057"/>
    <lineage>
        <taxon>Eukaryota</taxon>
        <taxon>Viridiplantae</taxon>
        <taxon>Streptophyta</taxon>
        <taxon>Embryophyta</taxon>
        <taxon>Tracheophyta</taxon>
        <taxon>Spermatophyta</taxon>
        <taxon>Magnoliopsida</taxon>
        <taxon>eudicotyledons</taxon>
        <taxon>Gunneridae</taxon>
        <taxon>Pentapetalae</taxon>
        <taxon>rosids</taxon>
        <taxon>fabids</taxon>
        <taxon>Rosales</taxon>
        <taxon>Cannabaceae</taxon>
        <taxon>Trema</taxon>
    </lineage>
</organism>
<gene>
    <name evidence="2" type="ORF">TorRG33x02_265360</name>
</gene>
<accession>A0A2P5D1J7</accession>
<dbReference type="InterPro" id="IPR036691">
    <property type="entry name" value="Endo/exonu/phosph_ase_sf"/>
</dbReference>
<dbReference type="GO" id="GO:0004519">
    <property type="term" value="F:endonuclease activity"/>
    <property type="evidence" value="ECO:0007669"/>
    <property type="project" value="UniProtKB-KW"/>
</dbReference>
<dbReference type="Proteomes" id="UP000237000">
    <property type="component" value="Unassembled WGS sequence"/>
</dbReference>
<evidence type="ECO:0000313" key="2">
    <source>
        <dbReference type="EMBL" id="PON67168.1"/>
    </source>
</evidence>
<dbReference type="SUPFAM" id="SSF56219">
    <property type="entry name" value="DNase I-like"/>
    <property type="match status" value="1"/>
</dbReference>
<dbReference type="PANTHER" id="PTHR35218:SF7">
    <property type="entry name" value="ENDONUCLEASE_EXONUCLEASE_PHOSPHATASE"/>
    <property type="match status" value="1"/>
</dbReference>
<keyword evidence="1" id="KW-1133">Transmembrane helix</keyword>
<name>A0A2P5D1J7_TREOI</name>
<dbReference type="OrthoDB" id="1227454at2759"/>
<dbReference type="GO" id="GO:0004527">
    <property type="term" value="F:exonuclease activity"/>
    <property type="evidence" value="ECO:0007669"/>
    <property type="project" value="UniProtKB-KW"/>
</dbReference>
<keyword evidence="1" id="KW-0472">Membrane</keyword>
<keyword evidence="2" id="KW-0540">Nuclease</keyword>
<keyword evidence="2" id="KW-0255">Endonuclease</keyword>
<reference evidence="3" key="1">
    <citation type="submission" date="2016-06" db="EMBL/GenBank/DDBJ databases">
        <title>Parallel loss of symbiosis genes in relatives of nitrogen-fixing non-legume Parasponia.</title>
        <authorList>
            <person name="Van Velzen R."/>
            <person name="Holmer R."/>
            <person name="Bu F."/>
            <person name="Rutten L."/>
            <person name="Van Zeijl A."/>
            <person name="Liu W."/>
            <person name="Santuari L."/>
            <person name="Cao Q."/>
            <person name="Sharma T."/>
            <person name="Shen D."/>
            <person name="Roswanjaya Y."/>
            <person name="Wardhani T."/>
            <person name="Kalhor M.S."/>
            <person name="Jansen J."/>
            <person name="Van den Hoogen J."/>
            <person name="Gungor B."/>
            <person name="Hartog M."/>
            <person name="Hontelez J."/>
            <person name="Verver J."/>
            <person name="Yang W.-C."/>
            <person name="Schijlen E."/>
            <person name="Repin R."/>
            <person name="Schilthuizen M."/>
            <person name="Schranz E."/>
            <person name="Heidstra R."/>
            <person name="Miyata K."/>
            <person name="Fedorova E."/>
            <person name="Kohlen W."/>
            <person name="Bisseling T."/>
            <person name="Smit S."/>
            <person name="Geurts R."/>
        </authorList>
    </citation>
    <scope>NUCLEOTIDE SEQUENCE [LARGE SCALE GENOMIC DNA]</scope>
    <source>
        <strain evidence="3">cv. RG33-2</strain>
    </source>
</reference>
<feature type="transmembrane region" description="Helical" evidence="1">
    <location>
        <begin position="12"/>
        <end position="34"/>
    </location>
</feature>
<evidence type="ECO:0000256" key="1">
    <source>
        <dbReference type="SAM" id="Phobius"/>
    </source>
</evidence>